<dbReference type="InterPro" id="IPR032466">
    <property type="entry name" value="Metal_Hydrolase"/>
</dbReference>
<feature type="region of interest" description="Disordered" evidence="1">
    <location>
        <begin position="33"/>
        <end position="84"/>
    </location>
</feature>
<dbReference type="EMBL" id="CP045121">
    <property type="protein sequence ID" value="QIN78497.1"/>
    <property type="molecule type" value="Genomic_DNA"/>
</dbReference>
<dbReference type="AlphaFoldDB" id="A0A6G8PWH3"/>
<feature type="compositionally biased region" description="Basic and acidic residues" evidence="1">
    <location>
        <begin position="66"/>
        <end position="84"/>
    </location>
</feature>
<evidence type="ECO:0000259" key="2">
    <source>
        <dbReference type="Pfam" id="PF01979"/>
    </source>
</evidence>
<dbReference type="InterPro" id="IPR011059">
    <property type="entry name" value="Metal-dep_hydrolase_composite"/>
</dbReference>
<reference evidence="3 4" key="1">
    <citation type="submission" date="2019-10" db="EMBL/GenBank/DDBJ databases">
        <title>Rubrobacter sp nov SCSIO 52915 isolated from a deep-sea sediment in the South China Sea.</title>
        <authorList>
            <person name="Chen R.W."/>
        </authorList>
    </citation>
    <scope>NUCLEOTIDE SEQUENCE [LARGE SCALE GENOMIC DNA]</scope>
    <source>
        <strain evidence="3 4">SCSIO 52915</strain>
    </source>
</reference>
<evidence type="ECO:0000256" key="1">
    <source>
        <dbReference type="SAM" id="MobiDB-lite"/>
    </source>
</evidence>
<evidence type="ECO:0000313" key="4">
    <source>
        <dbReference type="Proteomes" id="UP000502706"/>
    </source>
</evidence>
<feature type="domain" description="Amidohydrolase-related" evidence="2">
    <location>
        <begin position="94"/>
        <end position="141"/>
    </location>
</feature>
<dbReference type="InterPro" id="IPR050138">
    <property type="entry name" value="DHOase/Allantoinase_Hydrolase"/>
</dbReference>
<dbReference type="PANTHER" id="PTHR43668">
    <property type="entry name" value="ALLANTOINASE"/>
    <property type="match status" value="1"/>
</dbReference>
<dbReference type="Gene3D" id="2.30.40.10">
    <property type="entry name" value="Urease, subunit C, domain 1"/>
    <property type="match status" value="1"/>
</dbReference>
<gene>
    <name evidence="3" type="ORF">GBA65_08160</name>
</gene>
<proteinExistence type="predicted"/>
<dbReference type="GO" id="GO:0005737">
    <property type="term" value="C:cytoplasm"/>
    <property type="evidence" value="ECO:0007669"/>
    <property type="project" value="TreeGrafter"/>
</dbReference>
<dbReference type="PANTHER" id="PTHR43668:SF2">
    <property type="entry name" value="ALLANTOINASE"/>
    <property type="match status" value="1"/>
</dbReference>
<sequence>MREAQRRGVSITAETCPHYLTLTDESYHSVGPSMKIYPPSGAPTTGMRSGRGMGRYGKLPGLRPRPAHDRAEAEGPGDAARRGGRVETMVPVMVNEVLEGRMSAEKLAWALSEGTARLYGLYPRKGSVRPGADADLTLVDPAGRRSCRTSGCTPSTR</sequence>
<dbReference type="GO" id="GO:0006145">
    <property type="term" value="P:purine nucleobase catabolic process"/>
    <property type="evidence" value="ECO:0007669"/>
    <property type="project" value="TreeGrafter"/>
</dbReference>
<evidence type="ECO:0000313" key="3">
    <source>
        <dbReference type="EMBL" id="QIN78497.1"/>
    </source>
</evidence>
<dbReference type="SUPFAM" id="SSF51556">
    <property type="entry name" value="Metallo-dependent hydrolases"/>
    <property type="match status" value="1"/>
</dbReference>
<organism evidence="3 4">
    <name type="scientific">Rubrobacter marinus</name>
    <dbReference type="NCBI Taxonomy" id="2653852"/>
    <lineage>
        <taxon>Bacteria</taxon>
        <taxon>Bacillati</taxon>
        <taxon>Actinomycetota</taxon>
        <taxon>Rubrobacteria</taxon>
        <taxon>Rubrobacterales</taxon>
        <taxon>Rubrobacteraceae</taxon>
        <taxon>Rubrobacter</taxon>
    </lineage>
</organism>
<dbReference type="InterPro" id="IPR006680">
    <property type="entry name" value="Amidohydro-rel"/>
</dbReference>
<dbReference type="KEGG" id="rmar:GBA65_08160"/>
<name>A0A6G8PWH3_9ACTN</name>
<accession>A0A6G8PWH3</accession>
<protein>
    <submittedName>
        <fullName evidence="3">Amidohydrolase family protein</fullName>
    </submittedName>
</protein>
<dbReference type="Pfam" id="PF01979">
    <property type="entry name" value="Amidohydro_1"/>
    <property type="match status" value="1"/>
</dbReference>
<dbReference type="Proteomes" id="UP000502706">
    <property type="component" value="Chromosome"/>
</dbReference>
<dbReference type="GO" id="GO:0004038">
    <property type="term" value="F:allantoinase activity"/>
    <property type="evidence" value="ECO:0007669"/>
    <property type="project" value="TreeGrafter"/>
</dbReference>
<keyword evidence="4" id="KW-1185">Reference proteome</keyword>
<dbReference type="Gene3D" id="3.20.20.140">
    <property type="entry name" value="Metal-dependent hydrolases"/>
    <property type="match status" value="2"/>
</dbReference>
<keyword evidence="3" id="KW-0378">Hydrolase</keyword>